<accession>A0A2M7TAH4</accession>
<name>A0A2M7TAH4_UNCKA</name>
<evidence type="ECO:0000259" key="2">
    <source>
        <dbReference type="PROSITE" id="PS50164"/>
    </source>
</evidence>
<evidence type="ECO:0000313" key="3">
    <source>
        <dbReference type="EMBL" id="PIZ41946.1"/>
    </source>
</evidence>
<dbReference type="Gene3D" id="3.40.1440.10">
    <property type="entry name" value="GIY-YIG endonuclease"/>
    <property type="match status" value="1"/>
</dbReference>
<dbReference type="EMBL" id="PFNJ01000091">
    <property type="protein sequence ID" value="PIZ41946.1"/>
    <property type="molecule type" value="Genomic_DNA"/>
</dbReference>
<comment type="similarity">
    <text evidence="1">Belongs to the UPF0213 family.</text>
</comment>
<keyword evidence="3" id="KW-0255">Endonuclease</keyword>
<dbReference type="Proteomes" id="UP000230970">
    <property type="component" value="Unassembled WGS sequence"/>
</dbReference>
<evidence type="ECO:0000256" key="1">
    <source>
        <dbReference type="ARBA" id="ARBA00007435"/>
    </source>
</evidence>
<keyword evidence="3" id="KW-0540">Nuclease</keyword>
<evidence type="ECO:0000313" key="4">
    <source>
        <dbReference type="Proteomes" id="UP000230970"/>
    </source>
</evidence>
<dbReference type="InterPro" id="IPR000305">
    <property type="entry name" value="GIY-YIG_endonuc"/>
</dbReference>
<organism evidence="3 4">
    <name type="scientific">candidate division WWE3 bacterium CG_4_10_14_0_2_um_filter_42_8</name>
    <dbReference type="NCBI Taxonomy" id="1975074"/>
    <lineage>
        <taxon>Bacteria</taxon>
        <taxon>Katanobacteria</taxon>
    </lineage>
</organism>
<dbReference type="GO" id="GO:0004519">
    <property type="term" value="F:endonuclease activity"/>
    <property type="evidence" value="ECO:0007669"/>
    <property type="project" value="UniProtKB-KW"/>
</dbReference>
<comment type="caution">
    <text evidence="3">The sequence shown here is derived from an EMBL/GenBank/DDBJ whole genome shotgun (WGS) entry which is preliminary data.</text>
</comment>
<keyword evidence="3" id="KW-0378">Hydrolase</keyword>
<dbReference type="PANTHER" id="PTHR34477:SF1">
    <property type="entry name" value="UPF0213 PROTEIN YHBQ"/>
    <property type="match status" value="1"/>
</dbReference>
<dbReference type="PROSITE" id="PS50164">
    <property type="entry name" value="GIY_YIG"/>
    <property type="match status" value="1"/>
</dbReference>
<dbReference type="CDD" id="cd10449">
    <property type="entry name" value="GIY-YIG_SLX1_like"/>
    <property type="match status" value="1"/>
</dbReference>
<dbReference type="Pfam" id="PF01541">
    <property type="entry name" value="GIY-YIG"/>
    <property type="match status" value="1"/>
</dbReference>
<protein>
    <submittedName>
        <fullName evidence="3">Endonuclease</fullName>
    </submittedName>
</protein>
<reference evidence="4" key="1">
    <citation type="submission" date="2017-09" db="EMBL/GenBank/DDBJ databases">
        <title>Depth-based differentiation of microbial function through sediment-hosted aquifers and enrichment of novel symbionts in the deep terrestrial subsurface.</title>
        <authorList>
            <person name="Probst A.J."/>
            <person name="Ladd B."/>
            <person name="Jarett J.K."/>
            <person name="Geller-Mcgrath D.E."/>
            <person name="Sieber C.M.K."/>
            <person name="Emerson J.B."/>
            <person name="Anantharaman K."/>
            <person name="Thomas B.C."/>
            <person name="Malmstrom R."/>
            <person name="Stieglmeier M."/>
            <person name="Klingl A."/>
            <person name="Woyke T."/>
            <person name="Ryan C.M."/>
            <person name="Banfield J.F."/>
        </authorList>
    </citation>
    <scope>NUCLEOTIDE SEQUENCE [LARGE SCALE GENOMIC DNA]</scope>
</reference>
<dbReference type="InterPro" id="IPR035901">
    <property type="entry name" value="GIY-YIG_endonuc_sf"/>
</dbReference>
<gene>
    <name evidence="3" type="ORF">COY34_03735</name>
</gene>
<feature type="domain" description="GIY-YIG" evidence="2">
    <location>
        <begin position="1"/>
        <end position="78"/>
    </location>
</feature>
<dbReference type="SUPFAM" id="SSF82771">
    <property type="entry name" value="GIY-YIG endonuclease"/>
    <property type="match status" value="1"/>
</dbReference>
<dbReference type="InterPro" id="IPR050190">
    <property type="entry name" value="UPF0213_domain"/>
</dbReference>
<sequence>MFYVYILVSLKTGKHYIGCTRDHMIRLSYHNNGRVRSTKNGVPWKIIYIEKFPTKQEAYKREQKIKKMKGGIQFKKLLKHGEVAEWPKAAVC</sequence>
<proteinExistence type="inferred from homology"/>
<dbReference type="PANTHER" id="PTHR34477">
    <property type="entry name" value="UPF0213 PROTEIN YHBQ"/>
    <property type="match status" value="1"/>
</dbReference>
<dbReference type="AlphaFoldDB" id="A0A2M7TAH4"/>